<dbReference type="GO" id="GO:0006020">
    <property type="term" value="P:inositol metabolic process"/>
    <property type="evidence" value="ECO:0007669"/>
    <property type="project" value="TreeGrafter"/>
</dbReference>
<dbReference type="OrthoDB" id="58111at2157"/>
<proteinExistence type="inferred from homology"/>
<evidence type="ECO:0000256" key="7">
    <source>
        <dbReference type="ARBA" id="ARBA00038103"/>
    </source>
</evidence>
<dbReference type="InterPro" id="IPR020583">
    <property type="entry name" value="Inositol_monoP_metal-BS"/>
</dbReference>
<reference evidence="9 10" key="1">
    <citation type="submission" date="2019-04" db="EMBL/GenBank/DDBJ databases">
        <title>Natronomonas sp. F20-122 a newhaloarchaeon isolated from a saline saltern of Isla Bacuta, Huelva, Spain.</title>
        <authorList>
            <person name="Duran-Viseras A."/>
            <person name="Sanchez-Porro C."/>
            <person name="Ventosa A."/>
        </authorList>
    </citation>
    <scope>NUCLEOTIDE SEQUENCE [LARGE SCALE GENOMIC DNA]</scope>
    <source>
        <strain evidence="9 10">F20-122</strain>
    </source>
</reference>
<dbReference type="RefSeq" id="WP_137277444.1">
    <property type="nucleotide sequence ID" value="NZ_QKNX01000007.1"/>
</dbReference>
<name>A0A4U5JFA2_9EURY</name>
<keyword evidence="4" id="KW-0378">Hydrolase</keyword>
<protein>
    <recommendedName>
        <fullName evidence="2">fructose-bisphosphatase</fullName>
        <ecNumber evidence="2">3.1.3.11</ecNumber>
    </recommendedName>
</protein>
<comment type="caution">
    <text evidence="9">The sequence shown here is derived from an EMBL/GenBank/DDBJ whole genome shotgun (WGS) entry which is preliminary data.</text>
</comment>
<dbReference type="GO" id="GO:0046872">
    <property type="term" value="F:metal ion binding"/>
    <property type="evidence" value="ECO:0007669"/>
    <property type="project" value="UniProtKB-KW"/>
</dbReference>
<dbReference type="AlphaFoldDB" id="A0A4U5JFA2"/>
<evidence type="ECO:0000256" key="5">
    <source>
        <dbReference type="ARBA" id="ARBA00022842"/>
    </source>
</evidence>
<keyword evidence="5 8" id="KW-0460">Magnesium</keyword>
<feature type="binding site" evidence="8">
    <location>
        <position position="86"/>
    </location>
    <ligand>
        <name>Mg(2+)</name>
        <dbReference type="ChEBI" id="CHEBI:18420"/>
        <label>1</label>
        <note>catalytic</note>
    </ligand>
</feature>
<dbReference type="GO" id="GO:0007165">
    <property type="term" value="P:signal transduction"/>
    <property type="evidence" value="ECO:0007669"/>
    <property type="project" value="TreeGrafter"/>
</dbReference>
<dbReference type="InterPro" id="IPR000760">
    <property type="entry name" value="Inositol_monophosphatase-like"/>
</dbReference>
<evidence type="ECO:0000256" key="3">
    <source>
        <dbReference type="ARBA" id="ARBA00022723"/>
    </source>
</evidence>
<dbReference type="Proteomes" id="UP000308037">
    <property type="component" value="Unassembled WGS sequence"/>
</dbReference>
<keyword evidence="10" id="KW-1185">Reference proteome</keyword>
<dbReference type="EC" id="3.1.3.11" evidence="2"/>
<dbReference type="Gene3D" id="3.40.190.80">
    <property type="match status" value="1"/>
</dbReference>
<comment type="cofactor">
    <cofactor evidence="8">
        <name>Mg(2+)</name>
        <dbReference type="ChEBI" id="CHEBI:18420"/>
    </cofactor>
</comment>
<dbReference type="EMBL" id="QKNX01000007">
    <property type="protein sequence ID" value="TKR24699.1"/>
    <property type="molecule type" value="Genomic_DNA"/>
</dbReference>
<comment type="catalytic activity">
    <reaction evidence="1">
        <text>beta-D-fructose 1,6-bisphosphate + H2O = beta-D-fructose 6-phosphate + phosphate</text>
        <dbReference type="Rhea" id="RHEA:11064"/>
        <dbReference type="ChEBI" id="CHEBI:15377"/>
        <dbReference type="ChEBI" id="CHEBI:32966"/>
        <dbReference type="ChEBI" id="CHEBI:43474"/>
        <dbReference type="ChEBI" id="CHEBI:57634"/>
        <dbReference type="EC" id="3.1.3.11"/>
    </reaction>
</comment>
<evidence type="ECO:0000256" key="4">
    <source>
        <dbReference type="ARBA" id="ARBA00022801"/>
    </source>
</evidence>
<feature type="binding site" evidence="8">
    <location>
        <position position="211"/>
    </location>
    <ligand>
        <name>Mg(2+)</name>
        <dbReference type="ChEBI" id="CHEBI:18420"/>
        <label>1</label>
        <note>catalytic</note>
    </ligand>
</feature>
<dbReference type="GO" id="GO:0008934">
    <property type="term" value="F:inositol monophosphate 1-phosphatase activity"/>
    <property type="evidence" value="ECO:0007669"/>
    <property type="project" value="TreeGrafter"/>
</dbReference>
<gene>
    <name evidence="9" type="ORF">DM868_13935</name>
</gene>
<keyword evidence="6" id="KW-0119">Carbohydrate metabolism</keyword>
<dbReference type="CDD" id="cd01637">
    <property type="entry name" value="IMPase_like"/>
    <property type="match status" value="1"/>
</dbReference>
<dbReference type="PROSITE" id="PS00629">
    <property type="entry name" value="IMP_1"/>
    <property type="match status" value="1"/>
</dbReference>
<dbReference type="GO" id="GO:0042132">
    <property type="term" value="F:fructose 1,6-bisphosphate 1-phosphatase activity"/>
    <property type="evidence" value="ECO:0007669"/>
    <property type="project" value="UniProtKB-EC"/>
</dbReference>
<dbReference type="SUPFAM" id="SSF56655">
    <property type="entry name" value="Carbohydrate phosphatase"/>
    <property type="match status" value="1"/>
</dbReference>
<evidence type="ECO:0000256" key="1">
    <source>
        <dbReference type="ARBA" id="ARBA00001273"/>
    </source>
</evidence>
<evidence type="ECO:0000256" key="8">
    <source>
        <dbReference type="PIRSR" id="PIRSR600760-2"/>
    </source>
</evidence>
<comment type="similarity">
    <text evidence="7">Belongs to the inositol monophosphatase superfamily. FBPase class 4 family.</text>
</comment>
<feature type="binding site" evidence="8">
    <location>
        <position position="84"/>
    </location>
    <ligand>
        <name>Mg(2+)</name>
        <dbReference type="ChEBI" id="CHEBI:18420"/>
        <label>1</label>
        <note>catalytic</note>
    </ligand>
</feature>
<keyword evidence="3 8" id="KW-0479">Metal-binding</keyword>
<dbReference type="PANTHER" id="PTHR20854">
    <property type="entry name" value="INOSITOL MONOPHOSPHATASE"/>
    <property type="match status" value="1"/>
</dbReference>
<organism evidence="9 10">
    <name type="scientific">Natronomonas salsuginis</name>
    <dbReference type="NCBI Taxonomy" id="2217661"/>
    <lineage>
        <taxon>Archaea</taxon>
        <taxon>Methanobacteriati</taxon>
        <taxon>Methanobacteriota</taxon>
        <taxon>Stenosarchaea group</taxon>
        <taxon>Halobacteria</taxon>
        <taxon>Halobacteriales</taxon>
        <taxon>Natronomonadaceae</taxon>
        <taxon>Natronomonas</taxon>
    </lineage>
</organism>
<evidence type="ECO:0000313" key="9">
    <source>
        <dbReference type="EMBL" id="TKR24699.1"/>
    </source>
</evidence>
<feature type="binding site" evidence="8">
    <location>
        <position position="87"/>
    </location>
    <ligand>
        <name>Mg(2+)</name>
        <dbReference type="ChEBI" id="CHEBI:18420"/>
        <label>1</label>
        <note>catalytic</note>
    </ligand>
</feature>
<dbReference type="Pfam" id="PF00459">
    <property type="entry name" value="Inositol_P"/>
    <property type="match status" value="1"/>
</dbReference>
<dbReference type="PANTHER" id="PTHR20854:SF4">
    <property type="entry name" value="INOSITOL-1-MONOPHOSPHATASE-RELATED"/>
    <property type="match status" value="1"/>
</dbReference>
<evidence type="ECO:0000256" key="6">
    <source>
        <dbReference type="ARBA" id="ARBA00023277"/>
    </source>
</evidence>
<dbReference type="Gene3D" id="3.30.540.10">
    <property type="entry name" value="Fructose-1,6-Bisphosphatase, subunit A, domain 1"/>
    <property type="match status" value="1"/>
</dbReference>
<feature type="binding site" evidence="8">
    <location>
        <position position="66"/>
    </location>
    <ligand>
        <name>Mg(2+)</name>
        <dbReference type="ChEBI" id="CHEBI:18420"/>
        <label>1</label>
        <note>catalytic</note>
    </ligand>
</feature>
<evidence type="ECO:0000313" key="10">
    <source>
        <dbReference type="Proteomes" id="UP000308037"/>
    </source>
</evidence>
<dbReference type="PRINTS" id="PR00377">
    <property type="entry name" value="IMPHPHTASES"/>
</dbReference>
<evidence type="ECO:0000256" key="2">
    <source>
        <dbReference type="ARBA" id="ARBA00013093"/>
    </source>
</evidence>
<sequence length="258" mass="28052">MNSWIQTVERAATAGATVAKSHFDSDLTVDTKSDKTDVVTVADRSAQKRVIDELRKQFTEEPIVAEEGELQKHPSSTGTCFVVDPIDGTNNFVRSIPLWATSVARLEDGECVAASTVAPLGFGTFVADERDTRRDGDSISVSDRSDPELCNVVPTLWWDYNDRDEYSGVCEGITSRFADLKRYGSTQLELAFLAAGQIDAVVTNRQGPAWDTVAGAHLVRQAGGTVTDIYGDRWTHESKGLVASNGEIHEIALEAVDV</sequence>
<accession>A0A4U5JFA2</accession>